<comment type="caution">
    <text evidence="4">The sequence shown here is derived from an EMBL/GenBank/DDBJ whole genome shotgun (WGS) entry which is preliminary data.</text>
</comment>
<dbReference type="SMART" id="SM00015">
    <property type="entry name" value="IQ"/>
    <property type="match status" value="1"/>
</dbReference>
<dbReference type="PROSITE" id="PS50096">
    <property type="entry name" value="IQ"/>
    <property type="match status" value="1"/>
</dbReference>
<keyword evidence="1" id="KW-0863">Zinc-finger</keyword>
<dbReference type="InterPro" id="IPR001841">
    <property type="entry name" value="Znf_RING"/>
</dbReference>
<keyword evidence="1" id="KW-0862">Zinc</keyword>
<feature type="compositionally biased region" description="Low complexity" evidence="2">
    <location>
        <begin position="1"/>
        <end position="13"/>
    </location>
</feature>
<feature type="region of interest" description="Disordered" evidence="2">
    <location>
        <begin position="50"/>
        <end position="80"/>
    </location>
</feature>
<feature type="region of interest" description="Disordered" evidence="2">
    <location>
        <begin position="102"/>
        <end position="121"/>
    </location>
</feature>
<dbReference type="GO" id="GO:0008270">
    <property type="term" value="F:zinc ion binding"/>
    <property type="evidence" value="ECO:0007669"/>
    <property type="project" value="UniProtKB-KW"/>
</dbReference>
<evidence type="ECO:0000256" key="1">
    <source>
        <dbReference type="PROSITE-ProRule" id="PRU00175"/>
    </source>
</evidence>
<dbReference type="OMA" id="FERYTEM"/>
<dbReference type="OrthoDB" id="8062037at2759"/>
<sequence>MPSSPSHSSMLPSVGVPISDWCASPSTKKRSNRQEKLGLWSAVALQQHFTSTGGLRGRPPPSTTVPSPGNENLPHVTHSGGLSAEAENMTDEGFASTGDLRVHLGPAASHPSHPHKPTLAQRMGLVPAPPPAPTAADWQVVVHRAMLREQQSHTDSAHAGGVGFSASACSICQMSFVATSGEGQVILSCSHIFHTQCFRAFERCVRAQQRADGAGVAEVTAQLACPVCRTQHYYKRVFYEGKAMTQRAAVVKVQSVIRGYLARRIYVQMRLCSDEAFRTQYVQARLARLSAAWAAFCAQQERQRETTLVALAVQLQAATAAYLTEEEWSRVWQKVLDKNAETLDGGSSAQEGLEGAGVVIQCPICLERIRERYFTQRQYEAEMQAAAATGDAVVAALRLAYEKRQKTSREEKLSISATTKTKAHGSKDRQAQARQTGAARSAAVDSTTRVQSKASSQRLTQKTAECFAPTSVHLPLLKSCSTGRPCAATNDPQSGVLLSCGHCFHSACIGSYERYNELRTTEVAESGQASVSAMIVVDRCPICRAGYAKHVL</sequence>
<reference evidence="4 5" key="1">
    <citation type="journal article" date="2015" name="PLoS Pathog.">
        <title>Leptomonas seymouri: Adaptations to the Dixenous Life Cycle Analyzed by Genome Sequencing, Transcriptome Profiling and Co-infection with Leishmania donovani.</title>
        <authorList>
            <person name="Kraeva N."/>
            <person name="Butenko A."/>
            <person name="Hlavacova J."/>
            <person name="Kostygov A."/>
            <person name="Myskova J."/>
            <person name="Grybchuk D."/>
            <person name="Lestinova T."/>
            <person name="Votypka J."/>
            <person name="Volf P."/>
            <person name="Opperdoes F."/>
            <person name="Flegontov P."/>
            <person name="Lukes J."/>
            <person name="Yurchenko V."/>
        </authorList>
    </citation>
    <scope>NUCLEOTIDE SEQUENCE [LARGE SCALE GENOMIC DNA]</scope>
    <source>
        <strain evidence="4 5">ATCC 30220</strain>
    </source>
</reference>
<dbReference type="SMART" id="SM00184">
    <property type="entry name" value="RING"/>
    <property type="match status" value="2"/>
</dbReference>
<protein>
    <recommendedName>
        <fullName evidence="3">RING-type domain-containing protein</fullName>
    </recommendedName>
</protein>
<dbReference type="PANTHER" id="PTHR14991">
    <property type="entry name" value="RING FINGER PROTEIN 32"/>
    <property type="match status" value="1"/>
</dbReference>
<dbReference type="VEuPathDB" id="TriTrypDB:Lsey_0008_0500"/>
<feature type="region of interest" description="Disordered" evidence="2">
    <location>
        <begin position="1"/>
        <end position="35"/>
    </location>
</feature>
<dbReference type="Gene3D" id="3.30.40.10">
    <property type="entry name" value="Zinc/RING finger domain, C3HC4 (zinc finger)"/>
    <property type="match status" value="2"/>
</dbReference>
<feature type="compositionally biased region" description="Low complexity" evidence="2">
    <location>
        <begin position="432"/>
        <end position="443"/>
    </location>
</feature>
<keyword evidence="5" id="KW-1185">Reference proteome</keyword>
<feature type="domain" description="RING-type" evidence="3">
    <location>
        <begin position="169"/>
        <end position="229"/>
    </location>
</feature>
<dbReference type="AlphaFoldDB" id="A0A0N1I8I6"/>
<evidence type="ECO:0000256" key="2">
    <source>
        <dbReference type="SAM" id="MobiDB-lite"/>
    </source>
</evidence>
<evidence type="ECO:0000313" key="4">
    <source>
        <dbReference type="EMBL" id="KPI90263.1"/>
    </source>
</evidence>
<dbReference type="PANTHER" id="PTHR14991:SF0">
    <property type="entry name" value="RING FINGER PROTEIN 32"/>
    <property type="match status" value="1"/>
</dbReference>
<proteinExistence type="predicted"/>
<dbReference type="InterPro" id="IPR000048">
    <property type="entry name" value="IQ_motif_EF-hand-BS"/>
</dbReference>
<dbReference type="Proteomes" id="UP000038009">
    <property type="component" value="Unassembled WGS sequence"/>
</dbReference>
<dbReference type="PROSITE" id="PS50089">
    <property type="entry name" value="ZF_RING_2"/>
    <property type="match status" value="1"/>
</dbReference>
<dbReference type="InterPro" id="IPR013083">
    <property type="entry name" value="Znf_RING/FYVE/PHD"/>
</dbReference>
<feature type="compositionally biased region" description="Polar residues" evidence="2">
    <location>
        <begin position="444"/>
        <end position="456"/>
    </location>
</feature>
<dbReference type="InterPro" id="IPR042862">
    <property type="entry name" value="RNF32"/>
</dbReference>
<feature type="region of interest" description="Disordered" evidence="2">
    <location>
        <begin position="410"/>
        <end position="456"/>
    </location>
</feature>
<dbReference type="EMBL" id="LJSK01000008">
    <property type="protein sequence ID" value="KPI90263.1"/>
    <property type="molecule type" value="Genomic_DNA"/>
</dbReference>
<evidence type="ECO:0000313" key="5">
    <source>
        <dbReference type="Proteomes" id="UP000038009"/>
    </source>
</evidence>
<organism evidence="4 5">
    <name type="scientific">Leptomonas seymouri</name>
    <dbReference type="NCBI Taxonomy" id="5684"/>
    <lineage>
        <taxon>Eukaryota</taxon>
        <taxon>Discoba</taxon>
        <taxon>Euglenozoa</taxon>
        <taxon>Kinetoplastea</taxon>
        <taxon>Metakinetoplastina</taxon>
        <taxon>Trypanosomatida</taxon>
        <taxon>Trypanosomatidae</taxon>
        <taxon>Leishmaniinae</taxon>
        <taxon>Leptomonas</taxon>
    </lineage>
</organism>
<evidence type="ECO:0000259" key="3">
    <source>
        <dbReference type="PROSITE" id="PS50089"/>
    </source>
</evidence>
<name>A0A0N1I8I6_LEPSE</name>
<gene>
    <name evidence="4" type="ORF">ABL78_0645</name>
</gene>
<accession>A0A0N1I8I6</accession>
<dbReference type="Pfam" id="PF00612">
    <property type="entry name" value="IQ"/>
    <property type="match status" value="1"/>
</dbReference>
<keyword evidence="1" id="KW-0479">Metal-binding</keyword>
<dbReference type="SUPFAM" id="SSF57850">
    <property type="entry name" value="RING/U-box"/>
    <property type="match status" value="2"/>
</dbReference>